<gene>
    <name evidence="3" type="ORF">PAUS00366_LOCUS4316</name>
</gene>
<name>A0A7S4AD64_9STRA</name>
<evidence type="ECO:0000313" key="3">
    <source>
        <dbReference type="EMBL" id="CAE0711564.1"/>
    </source>
</evidence>
<feature type="compositionally biased region" description="Basic and acidic residues" evidence="1">
    <location>
        <begin position="8"/>
        <end position="22"/>
    </location>
</feature>
<feature type="compositionally biased region" description="Low complexity" evidence="1">
    <location>
        <begin position="351"/>
        <end position="361"/>
    </location>
</feature>
<feature type="compositionally biased region" description="Low complexity" evidence="1">
    <location>
        <begin position="198"/>
        <end position="210"/>
    </location>
</feature>
<keyword evidence="2" id="KW-0812">Transmembrane</keyword>
<accession>A0A7S4AD64</accession>
<evidence type="ECO:0000256" key="2">
    <source>
        <dbReference type="SAM" id="Phobius"/>
    </source>
</evidence>
<feature type="compositionally biased region" description="Polar residues" evidence="1">
    <location>
        <begin position="261"/>
        <end position="277"/>
    </location>
</feature>
<organism evidence="3">
    <name type="scientific">Pseudo-nitzschia australis</name>
    <dbReference type="NCBI Taxonomy" id="44445"/>
    <lineage>
        <taxon>Eukaryota</taxon>
        <taxon>Sar</taxon>
        <taxon>Stramenopiles</taxon>
        <taxon>Ochrophyta</taxon>
        <taxon>Bacillariophyta</taxon>
        <taxon>Bacillariophyceae</taxon>
        <taxon>Bacillariophycidae</taxon>
        <taxon>Bacillariales</taxon>
        <taxon>Bacillariaceae</taxon>
        <taxon>Pseudo-nitzschia</taxon>
    </lineage>
</organism>
<protein>
    <submittedName>
        <fullName evidence="3">Uncharacterized protein</fullName>
    </submittedName>
</protein>
<feature type="transmembrane region" description="Helical" evidence="2">
    <location>
        <begin position="799"/>
        <end position="822"/>
    </location>
</feature>
<feature type="compositionally biased region" description="Basic and acidic residues" evidence="1">
    <location>
        <begin position="383"/>
        <end position="394"/>
    </location>
</feature>
<keyword evidence="2" id="KW-0472">Membrane</keyword>
<evidence type="ECO:0000256" key="1">
    <source>
        <dbReference type="SAM" id="MobiDB-lite"/>
    </source>
</evidence>
<sequence>MMHSSKGNLREKLERLKEKELGPIKQAASSSTTENENQQRQQQNEEEKQMVVTPTTTTYLCRNGEYSPVENKLTLVQSTHSLLGLVGLEGHEDDIDDDFSNTGVSAVTEDQEVAAAGLSLSLSTRNSHEDGTTCNTTPPGSVQGPGILSLSPPRLTTYSVGSATSASVTGNLPIQHHPVQPFQHMYRLHQESPRFSRSSVVQHPQLQPQPSSRPPRPHHHASSMPGVNNNGGGAVLISRPAVGTGPEPLSGAGASGGGHTRTPTDATNYSFLSSLTDASGGEYSTPRRRTLSWDNNGNTGRVGPSLESKSLGGPSTPGSIFQPILFSEEEMQAASRPPLSISATNLRRASPTTTDPPVTTPLLSSQNTKNGSLLAPSPMPSRENLHPLIQERHNASHGRNASSVTSSPLPSSSQDDNSSPHLFIDKVKKSPAPLLALSHDGDNALHPLIQKLHKLSSSKSGGIALTTTTKPFTVHLQDEEKHDDSTPSLRMPQQLPLLERRTTDYSSARCSATTISLQKITATSPNSNLGSTIGSDKKNSGYTRFDLKTLLDITKESSVETEILKGIEGIGIVESTSKISSNDESLLHMWPYFLLAIGVLTLGSRGFFPEHYVGGIFCLALGVAITVKRELCREFLGGRVTEYYRDELLILRKNLVLLNEIATLSTKEEKYADSDTESIDQFRCGVENFVDVIDRGSSSSLESFYTARENFVEASGVIFERFAKHKFHYEISFDSLCQVAKLSDDSTDKSKVTILSELFCPSRKGQVSKLDFIKSTDSIYKTALLLIAKMDNFSQIHHAIEGITNVVFYTIALISVPCVFGADVNTLVLTLLGTLVNFTLVVCFTSAEYFKGIMRVVTRTSYDIGDRVHFIKSGEIETMKVHSDGPPSGGWIVEKRDLYNTSVRQGITGECRTFANGSPLLEKSRVVSWKRSHMANVSFSLKLAGTTKTGRDQIDFFQRQISDWIEDRPHEWHRIVSLRFEEVDDADQKCTKLNGVLCHRESWHSYSAVRDSKSDILVFLRELQNNSREWM</sequence>
<feature type="compositionally biased region" description="Low complexity" evidence="1">
    <location>
        <begin position="402"/>
        <end position="420"/>
    </location>
</feature>
<reference evidence="3" key="1">
    <citation type="submission" date="2021-01" db="EMBL/GenBank/DDBJ databases">
        <authorList>
            <person name="Corre E."/>
            <person name="Pelletier E."/>
            <person name="Niang G."/>
            <person name="Scheremetjew M."/>
            <person name="Finn R."/>
            <person name="Kale V."/>
            <person name="Holt S."/>
            <person name="Cochrane G."/>
            <person name="Meng A."/>
            <person name="Brown T."/>
            <person name="Cohen L."/>
        </authorList>
    </citation>
    <scope>NUCLEOTIDE SEQUENCE</scope>
    <source>
        <strain evidence="3">10249 10 AB</strain>
    </source>
</reference>
<dbReference type="AlphaFoldDB" id="A0A7S4AD64"/>
<feature type="region of interest" description="Disordered" evidence="1">
    <location>
        <begin position="124"/>
        <end position="146"/>
    </location>
</feature>
<feature type="compositionally biased region" description="Polar residues" evidence="1">
    <location>
        <begin position="362"/>
        <end position="371"/>
    </location>
</feature>
<feature type="region of interest" description="Disordered" evidence="1">
    <location>
        <begin position="193"/>
        <end position="423"/>
    </location>
</feature>
<dbReference type="EMBL" id="HBIX01005420">
    <property type="protein sequence ID" value="CAE0711564.1"/>
    <property type="molecule type" value="Transcribed_RNA"/>
</dbReference>
<keyword evidence="2" id="KW-1133">Transmembrane helix</keyword>
<proteinExistence type="predicted"/>
<feature type="transmembrane region" description="Helical" evidence="2">
    <location>
        <begin position="828"/>
        <end position="850"/>
    </location>
</feature>
<feature type="region of interest" description="Disordered" evidence="1">
    <location>
        <begin position="1"/>
        <end position="52"/>
    </location>
</feature>